<sequence length="234" mass="26685">MKKPEGWKIKTGKDWCLAFLLAALMVYVAVVRFFQWKVLDFMQKFMPDKMSTMNLPGGYGTVLFWALIMALLVMAVLALRRQKRKYIAAAGLAGFLIADCALGGFVYHCRLIVQRGTEEPAASAWICFEDGTEQMKLAAGDETLERLQALAFSLERQPAERQEELRELVRDGGKERSFVWFSFPDKYFHGYDPIFYIEDGLIYMNRRAGDVVFYKDNGLTECMEELKSAPALAP</sequence>
<gene>
    <name evidence="2" type="ORF">CE91St55_49710</name>
</gene>
<keyword evidence="1" id="KW-0472">Membrane</keyword>
<evidence type="ECO:0000313" key="3">
    <source>
        <dbReference type="Proteomes" id="UP001055091"/>
    </source>
</evidence>
<accession>A0AA37JJY9</accession>
<feature type="transmembrane region" description="Helical" evidence="1">
    <location>
        <begin position="86"/>
        <end position="107"/>
    </location>
</feature>
<feature type="transmembrane region" description="Helical" evidence="1">
    <location>
        <begin position="56"/>
        <end position="79"/>
    </location>
</feature>
<protein>
    <submittedName>
        <fullName evidence="2">Uncharacterized protein</fullName>
    </submittedName>
</protein>
<dbReference type="AlphaFoldDB" id="A0AA37JJY9"/>
<keyword evidence="1" id="KW-1133">Transmembrane helix</keyword>
<dbReference type="RefSeq" id="WP_118040035.1">
    <property type="nucleotide sequence ID" value="NZ_BQNJ01000002.1"/>
</dbReference>
<keyword evidence="1" id="KW-0812">Transmembrane</keyword>
<comment type="caution">
    <text evidence="2">The sequence shown here is derived from an EMBL/GenBank/DDBJ whole genome shotgun (WGS) entry which is preliminary data.</text>
</comment>
<reference evidence="2" key="1">
    <citation type="submission" date="2022-01" db="EMBL/GenBank/DDBJ databases">
        <title>Novel bile acid biosynthetic pathways are enriched in the microbiome of centenarians.</title>
        <authorList>
            <person name="Sato Y."/>
            <person name="Atarashi K."/>
            <person name="Plichta R.D."/>
            <person name="Arai Y."/>
            <person name="Sasajima S."/>
            <person name="Kearney M.S."/>
            <person name="Suda W."/>
            <person name="Takeshita K."/>
            <person name="Sasaki T."/>
            <person name="Okamoto S."/>
            <person name="Skelly N.A."/>
            <person name="Okamura Y."/>
            <person name="Vlamakis H."/>
            <person name="Li Y."/>
            <person name="Tanoue T."/>
            <person name="Takei H."/>
            <person name="Nittono H."/>
            <person name="Narushima S."/>
            <person name="Irie J."/>
            <person name="Itoh H."/>
            <person name="Moriya K."/>
            <person name="Sugiura Y."/>
            <person name="Suematsu M."/>
            <person name="Moritoki N."/>
            <person name="Shibata S."/>
            <person name="Littman R.D."/>
            <person name="Fischbach A.M."/>
            <person name="Uwamino Y."/>
            <person name="Inoue T."/>
            <person name="Honda A."/>
            <person name="Hattori M."/>
            <person name="Murai T."/>
            <person name="Xavier J.R."/>
            <person name="Hirose N."/>
            <person name="Honda K."/>
        </authorList>
    </citation>
    <scope>NUCLEOTIDE SEQUENCE</scope>
    <source>
        <strain evidence="2">CE91-St55</strain>
    </source>
</reference>
<evidence type="ECO:0000313" key="2">
    <source>
        <dbReference type="EMBL" id="GKH02990.1"/>
    </source>
</evidence>
<evidence type="ECO:0000256" key="1">
    <source>
        <dbReference type="SAM" id="Phobius"/>
    </source>
</evidence>
<organism evidence="2 3">
    <name type="scientific">Hungatella hathewayi</name>
    <dbReference type="NCBI Taxonomy" id="154046"/>
    <lineage>
        <taxon>Bacteria</taxon>
        <taxon>Bacillati</taxon>
        <taxon>Bacillota</taxon>
        <taxon>Clostridia</taxon>
        <taxon>Lachnospirales</taxon>
        <taxon>Lachnospiraceae</taxon>
        <taxon>Hungatella</taxon>
    </lineage>
</organism>
<name>A0AA37JJY9_9FIRM</name>
<proteinExistence type="predicted"/>
<dbReference type="EMBL" id="BQNJ01000002">
    <property type="protein sequence ID" value="GKH02990.1"/>
    <property type="molecule type" value="Genomic_DNA"/>
</dbReference>
<feature type="transmembrane region" description="Helical" evidence="1">
    <location>
        <begin position="15"/>
        <end position="36"/>
    </location>
</feature>
<dbReference type="Proteomes" id="UP001055091">
    <property type="component" value="Unassembled WGS sequence"/>
</dbReference>